<dbReference type="InterPro" id="IPR000668">
    <property type="entry name" value="Peptidase_C1A_C"/>
</dbReference>
<comment type="similarity">
    <text evidence="1">Belongs to the peptidase C1 family.</text>
</comment>
<dbReference type="PROSITE" id="PS00640">
    <property type="entry name" value="THIOL_PROTEASE_ASN"/>
    <property type="match status" value="1"/>
</dbReference>
<feature type="domain" description="Cathepsin propeptide inhibitor" evidence="5">
    <location>
        <begin position="37"/>
        <end position="92"/>
    </location>
</feature>
<proteinExistence type="inferred from homology"/>
<dbReference type="OrthoDB" id="10253408at2759"/>
<accession>A0A8J2QQ87</accession>
<sequence length="294" mass="33220">MKLLFFVSILVIGHIGASNLDLPPKIFYDLNNSEDLFEKYVIEYNKHYNEEEYRAHYEIFKENLEKINELNKNSDSTVYDINQFTDLKFEEVESNYMGMSANIDVTNVKIYEPKGAIEGWVARLYGKLISLSEQEALDCDDGHDGCKSGGLPVNAMKVLSEQGGCMTEVDYPYEQKKRQCRTNSSRIVAKISGGLQIHVKDENELKDALANYGPLSIGLIVGEDFGAYRGGIFRGSCKGKGRHAVLLVGYDSVNGEEYWIIKNSWSTRWGEKGYMRMKYGKSLCRIGSYVAVAV</sequence>
<feature type="chain" id="PRO_5035157812" evidence="3">
    <location>
        <begin position="18"/>
        <end position="294"/>
    </location>
</feature>
<dbReference type="AlphaFoldDB" id="A0A8J2QQ87"/>
<feature type="domain" description="Peptidase C1A papain C-terminal" evidence="4">
    <location>
        <begin position="99"/>
        <end position="294"/>
    </location>
</feature>
<dbReference type="GO" id="GO:0006508">
    <property type="term" value="P:proteolysis"/>
    <property type="evidence" value="ECO:0007669"/>
    <property type="project" value="InterPro"/>
</dbReference>
<protein>
    <submittedName>
        <fullName evidence="6">(African queen) hypothetical protein</fullName>
    </submittedName>
</protein>
<reference evidence="6" key="1">
    <citation type="submission" date="2021-09" db="EMBL/GenBank/DDBJ databases">
        <authorList>
            <person name="Martin H S."/>
        </authorList>
    </citation>
    <scope>NUCLEOTIDE SEQUENCE</scope>
</reference>
<evidence type="ECO:0000256" key="3">
    <source>
        <dbReference type="SAM" id="SignalP"/>
    </source>
</evidence>
<dbReference type="InterPro" id="IPR013201">
    <property type="entry name" value="Prot_inhib_I29"/>
</dbReference>
<dbReference type="Gene3D" id="1.10.287.2250">
    <property type="match status" value="1"/>
</dbReference>
<dbReference type="SMART" id="SM00645">
    <property type="entry name" value="Pept_C1"/>
    <property type="match status" value="1"/>
</dbReference>
<dbReference type="SMART" id="SM00848">
    <property type="entry name" value="Inhibitor_I29"/>
    <property type="match status" value="1"/>
</dbReference>
<dbReference type="GO" id="GO:0008234">
    <property type="term" value="F:cysteine-type peptidase activity"/>
    <property type="evidence" value="ECO:0007669"/>
    <property type="project" value="InterPro"/>
</dbReference>
<dbReference type="SUPFAM" id="SSF54001">
    <property type="entry name" value="Cysteine proteinases"/>
    <property type="match status" value="1"/>
</dbReference>
<dbReference type="EMBL" id="CAKASE010000058">
    <property type="protein sequence ID" value="CAG9567501.1"/>
    <property type="molecule type" value="Genomic_DNA"/>
</dbReference>
<keyword evidence="3" id="KW-0732">Signal</keyword>
<dbReference type="InterPro" id="IPR025661">
    <property type="entry name" value="Pept_asp_AS"/>
</dbReference>
<dbReference type="Gene3D" id="3.90.70.10">
    <property type="entry name" value="Cysteine proteinases"/>
    <property type="match status" value="1"/>
</dbReference>
<dbReference type="Pfam" id="PF08246">
    <property type="entry name" value="Inhibitor_I29"/>
    <property type="match status" value="1"/>
</dbReference>
<dbReference type="PANTHER" id="PTHR12411">
    <property type="entry name" value="CYSTEINE PROTEASE FAMILY C1-RELATED"/>
    <property type="match status" value="1"/>
</dbReference>
<evidence type="ECO:0000256" key="1">
    <source>
        <dbReference type="ARBA" id="ARBA00008455"/>
    </source>
</evidence>
<dbReference type="Proteomes" id="UP000789524">
    <property type="component" value="Unassembled WGS sequence"/>
</dbReference>
<evidence type="ECO:0000256" key="2">
    <source>
        <dbReference type="ARBA" id="ARBA00023157"/>
    </source>
</evidence>
<name>A0A8J2QQ87_9NEOP</name>
<dbReference type="InterPro" id="IPR038765">
    <property type="entry name" value="Papain-like_cys_pep_sf"/>
</dbReference>
<organism evidence="6 7">
    <name type="scientific">Danaus chrysippus</name>
    <name type="common">African queen</name>
    <dbReference type="NCBI Taxonomy" id="151541"/>
    <lineage>
        <taxon>Eukaryota</taxon>
        <taxon>Metazoa</taxon>
        <taxon>Ecdysozoa</taxon>
        <taxon>Arthropoda</taxon>
        <taxon>Hexapoda</taxon>
        <taxon>Insecta</taxon>
        <taxon>Pterygota</taxon>
        <taxon>Neoptera</taxon>
        <taxon>Endopterygota</taxon>
        <taxon>Lepidoptera</taxon>
        <taxon>Glossata</taxon>
        <taxon>Ditrysia</taxon>
        <taxon>Papilionoidea</taxon>
        <taxon>Nymphalidae</taxon>
        <taxon>Danainae</taxon>
        <taxon>Danaini</taxon>
        <taxon>Danaina</taxon>
        <taxon>Danaus</taxon>
        <taxon>Anosia</taxon>
    </lineage>
</organism>
<comment type="caution">
    <text evidence="6">The sequence shown here is derived from an EMBL/GenBank/DDBJ whole genome shotgun (WGS) entry which is preliminary data.</text>
</comment>
<dbReference type="PROSITE" id="PS00639">
    <property type="entry name" value="THIOL_PROTEASE_HIS"/>
    <property type="match status" value="1"/>
</dbReference>
<dbReference type="InterPro" id="IPR025660">
    <property type="entry name" value="Pept_his_AS"/>
</dbReference>
<dbReference type="CDD" id="cd02248">
    <property type="entry name" value="Peptidase_C1A"/>
    <property type="match status" value="1"/>
</dbReference>
<evidence type="ECO:0000259" key="4">
    <source>
        <dbReference type="SMART" id="SM00645"/>
    </source>
</evidence>
<gene>
    <name evidence="6" type="ORF">DCHRY22_LOCUS7752</name>
</gene>
<dbReference type="InterPro" id="IPR013128">
    <property type="entry name" value="Peptidase_C1A"/>
</dbReference>
<keyword evidence="7" id="KW-1185">Reference proteome</keyword>
<dbReference type="Pfam" id="PF00112">
    <property type="entry name" value="Peptidase_C1"/>
    <property type="match status" value="1"/>
</dbReference>
<evidence type="ECO:0000313" key="6">
    <source>
        <dbReference type="EMBL" id="CAG9567501.1"/>
    </source>
</evidence>
<dbReference type="InterPro" id="IPR039417">
    <property type="entry name" value="Peptidase_C1A_papain-like"/>
</dbReference>
<evidence type="ECO:0000259" key="5">
    <source>
        <dbReference type="SMART" id="SM00848"/>
    </source>
</evidence>
<keyword evidence="2" id="KW-1015">Disulfide bond</keyword>
<feature type="signal peptide" evidence="3">
    <location>
        <begin position="1"/>
        <end position="17"/>
    </location>
</feature>
<evidence type="ECO:0000313" key="7">
    <source>
        <dbReference type="Proteomes" id="UP000789524"/>
    </source>
</evidence>